<evidence type="ECO:0000256" key="1">
    <source>
        <dbReference type="SAM" id="MobiDB-lite"/>
    </source>
</evidence>
<feature type="region of interest" description="Disordered" evidence="1">
    <location>
        <begin position="64"/>
        <end position="84"/>
    </location>
</feature>
<proteinExistence type="predicted"/>
<organism evidence="2">
    <name type="scientific">bioreactor metagenome</name>
    <dbReference type="NCBI Taxonomy" id="1076179"/>
    <lineage>
        <taxon>unclassified sequences</taxon>
        <taxon>metagenomes</taxon>
        <taxon>ecological metagenomes</taxon>
    </lineage>
</organism>
<reference evidence="2" key="1">
    <citation type="submission" date="2019-08" db="EMBL/GenBank/DDBJ databases">
        <authorList>
            <person name="Kucharzyk K."/>
            <person name="Murdoch R.W."/>
            <person name="Higgins S."/>
            <person name="Loffler F."/>
        </authorList>
    </citation>
    <scope>NUCLEOTIDE SEQUENCE</scope>
</reference>
<name>A0A645J9D4_9ZZZZ</name>
<dbReference type="EMBL" id="VSSQ01134682">
    <property type="protein sequence ID" value="MPN60007.1"/>
    <property type="molecule type" value="Genomic_DNA"/>
</dbReference>
<accession>A0A645J9D4</accession>
<protein>
    <submittedName>
        <fullName evidence="2">Uncharacterized protein</fullName>
    </submittedName>
</protein>
<dbReference type="AlphaFoldDB" id="A0A645J9D4"/>
<evidence type="ECO:0000313" key="2">
    <source>
        <dbReference type="EMBL" id="MPN60007.1"/>
    </source>
</evidence>
<gene>
    <name evidence="2" type="ORF">SDC9_207730</name>
</gene>
<comment type="caution">
    <text evidence="2">The sequence shown here is derived from an EMBL/GenBank/DDBJ whole genome shotgun (WGS) entry which is preliminary data.</text>
</comment>
<sequence length="152" mass="17143">MAGGVDQKRCVGVRPALIAINPIPDFLFPVARMVRRKAVFKVRIGKICPASAVVNRPRLPDAIRPCEGRPEREADHMGIPPDSRRKIIRIDKISRRSGREIPISPVDCGNYDDRQTAVRRSQQMVKVVDFRRIVNVPRRSGDRTRLKKSGLG</sequence>